<evidence type="ECO:0000256" key="5">
    <source>
        <dbReference type="ARBA" id="ARBA00047720"/>
    </source>
</evidence>
<evidence type="ECO:0000259" key="7">
    <source>
        <dbReference type="Pfam" id="PF01979"/>
    </source>
</evidence>
<evidence type="ECO:0000256" key="3">
    <source>
        <dbReference type="ARBA" id="ARBA00022801"/>
    </source>
</evidence>
<keyword evidence="3 6" id="KW-0378">Hydrolase</keyword>
<evidence type="ECO:0000313" key="9">
    <source>
        <dbReference type="EMBL" id="CAA9554683.1"/>
    </source>
</evidence>
<dbReference type="GO" id="GO:0000034">
    <property type="term" value="F:adenine deaminase activity"/>
    <property type="evidence" value="ECO:0007669"/>
    <property type="project" value="UniProtKB-UniRule"/>
</dbReference>
<dbReference type="InterPro" id="IPR011059">
    <property type="entry name" value="Metal-dep_hydrolase_composite"/>
</dbReference>
<dbReference type="SUPFAM" id="SSF51556">
    <property type="entry name" value="Metallo-dependent hydrolases"/>
    <property type="match status" value="1"/>
</dbReference>
<dbReference type="Pfam" id="PF01979">
    <property type="entry name" value="Amidohydro_1"/>
    <property type="match status" value="1"/>
</dbReference>
<organism evidence="9">
    <name type="scientific">uncultured Thermomicrobiales bacterium</name>
    <dbReference type="NCBI Taxonomy" id="1645740"/>
    <lineage>
        <taxon>Bacteria</taxon>
        <taxon>Pseudomonadati</taxon>
        <taxon>Thermomicrobiota</taxon>
        <taxon>Thermomicrobia</taxon>
        <taxon>Thermomicrobiales</taxon>
        <taxon>environmental samples</taxon>
    </lineage>
</organism>
<dbReference type="EC" id="3.5.4.2" evidence="2 6"/>
<dbReference type="InterPro" id="IPR032466">
    <property type="entry name" value="Metal_Hydrolase"/>
</dbReference>
<dbReference type="Gene3D" id="2.30.40.10">
    <property type="entry name" value="Urease, subunit C, domain 1"/>
    <property type="match status" value="1"/>
</dbReference>
<dbReference type="Gene3D" id="3.20.20.140">
    <property type="entry name" value="Metal-dependent hydrolases"/>
    <property type="match status" value="1"/>
</dbReference>
<comment type="catalytic activity">
    <reaction evidence="5 6">
        <text>adenine + H2O + H(+) = hypoxanthine + NH4(+)</text>
        <dbReference type="Rhea" id="RHEA:23688"/>
        <dbReference type="ChEBI" id="CHEBI:15377"/>
        <dbReference type="ChEBI" id="CHEBI:15378"/>
        <dbReference type="ChEBI" id="CHEBI:16708"/>
        <dbReference type="ChEBI" id="CHEBI:17368"/>
        <dbReference type="ChEBI" id="CHEBI:28938"/>
        <dbReference type="EC" id="3.5.4.2"/>
    </reaction>
</comment>
<feature type="domain" description="Adenine deaminase C-terminal" evidence="8">
    <location>
        <begin position="412"/>
        <end position="576"/>
    </location>
</feature>
<dbReference type="InterPro" id="IPR006679">
    <property type="entry name" value="Adenine_deam"/>
</dbReference>
<dbReference type="PANTHER" id="PTHR11113:SF2">
    <property type="entry name" value="ADENINE DEAMINASE"/>
    <property type="match status" value="1"/>
</dbReference>
<name>A0A6J4ULY5_9BACT</name>
<keyword evidence="4 6" id="KW-0464">Manganese</keyword>
<dbReference type="InterPro" id="IPR026912">
    <property type="entry name" value="Adenine_deam_C"/>
</dbReference>
<accession>A0A6J4ULY5</accession>
<comment type="cofactor">
    <cofactor evidence="6">
        <name>Mn(2+)</name>
        <dbReference type="ChEBI" id="CHEBI:29035"/>
    </cofactor>
</comment>
<feature type="domain" description="Amidohydrolase-related" evidence="7">
    <location>
        <begin position="82"/>
        <end position="362"/>
    </location>
</feature>
<evidence type="ECO:0000256" key="2">
    <source>
        <dbReference type="ARBA" id="ARBA00012782"/>
    </source>
</evidence>
<dbReference type="InterPro" id="IPR006680">
    <property type="entry name" value="Amidohydro-rel"/>
</dbReference>
<dbReference type="HAMAP" id="MF_01518">
    <property type="entry name" value="Adenine_deamin"/>
    <property type="match status" value="1"/>
</dbReference>
<evidence type="ECO:0000256" key="4">
    <source>
        <dbReference type="ARBA" id="ARBA00023211"/>
    </source>
</evidence>
<dbReference type="NCBIfam" id="TIGR01178">
    <property type="entry name" value="ade"/>
    <property type="match status" value="1"/>
</dbReference>
<reference evidence="9" key="1">
    <citation type="submission" date="2020-02" db="EMBL/GenBank/DDBJ databases">
        <authorList>
            <person name="Meier V. D."/>
        </authorList>
    </citation>
    <scope>NUCLEOTIDE SEQUENCE</scope>
    <source>
        <strain evidence="9">AVDCRST_MAG87</strain>
    </source>
</reference>
<dbReference type="CDD" id="cd01295">
    <property type="entry name" value="AdeC"/>
    <property type="match status" value="1"/>
</dbReference>
<dbReference type="EMBL" id="CADCWJ010000261">
    <property type="protein sequence ID" value="CAA9554683.1"/>
    <property type="molecule type" value="Genomic_DNA"/>
</dbReference>
<proteinExistence type="inferred from homology"/>
<dbReference type="PANTHER" id="PTHR11113">
    <property type="entry name" value="N-ACETYLGLUCOSAMINE-6-PHOSPHATE DEACETYLASE"/>
    <property type="match status" value="1"/>
</dbReference>
<evidence type="ECO:0000259" key="8">
    <source>
        <dbReference type="Pfam" id="PF13382"/>
    </source>
</evidence>
<protein>
    <recommendedName>
        <fullName evidence="2 6">Adenine deaminase</fullName>
        <shortName evidence="6">Adenase</shortName>
        <shortName evidence="6">Adenine aminase</shortName>
        <ecNumber evidence="2 6">3.5.4.2</ecNumber>
    </recommendedName>
</protein>
<gene>
    <name evidence="6" type="primary">ade</name>
    <name evidence="9" type="ORF">AVDCRST_MAG87-1120</name>
</gene>
<sequence length="577" mass="61009">MARDSDATADVAFNKWRWQWRRRIAIAQGQHPPALVLGGGSVLNVFTGELIDGDVAIDAGSIAGIGSFPEATDRIDVTGRVIAPSFIDPHIHMESSLLWSPEFARAVVPHGTGAIVTDPHEIANVAGLPGVAAFRDSCRNLPLNVFFSAPSSVPASPQESSGAEMSTADIEEMLGWAETVALGEVMNVPGVLRADAEIAARIWKAAGKPVDGHAPGVTGPAIQAYAGSGITSDHESTRLTEAHAKLRAGMMLMLREGSSEKNLLDLLPLVTDDTFGRICFASDDRDCHDLLAHGHVDDILRTAIRGGLDPVRGIRMATWNPAQHWRLPGLGAVAPGYRANLVILRDLETVDVEMTLFNGEVVARNGALTVETPGAAVPPILRDTVNIAPLHLSSLVLVDQNATRAVHVIPGQIVTRLIEVSPPSENGVVRSSVAQDLLKLVSVERHRATGRVGVGLVNGFGLRRGALASTIAHDAHNIVATGVSDTDILLAIATVAESQGGLAVVADGMVIAHVPLPVCGLISTEPAEQVAEAYRDLERAARELGCPLHSPFGQLAFLSLSVIPEARVTDRGFLDLR</sequence>
<dbReference type="Pfam" id="PF13382">
    <property type="entry name" value="Adenine_deam_C"/>
    <property type="match status" value="1"/>
</dbReference>
<comment type="similarity">
    <text evidence="1 6">Belongs to the metallo-dependent hydrolases superfamily. Adenine deaminase family.</text>
</comment>
<dbReference type="SUPFAM" id="SSF51338">
    <property type="entry name" value="Composite domain of metallo-dependent hydrolases"/>
    <property type="match status" value="1"/>
</dbReference>
<dbReference type="AlphaFoldDB" id="A0A6J4ULY5"/>
<dbReference type="GO" id="GO:0006146">
    <property type="term" value="P:adenine catabolic process"/>
    <property type="evidence" value="ECO:0007669"/>
    <property type="project" value="InterPro"/>
</dbReference>
<evidence type="ECO:0000256" key="6">
    <source>
        <dbReference type="HAMAP-Rule" id="MF_01518"/>
    </source>
</evidence>
<evidence type="ECO:0000256" key="1">
    <source>
        <dbReference type="ARBA" id="ARBA00006773"/>
    </source>
</evidence>